<accession>A0A9J6CW53</accession>
<gene>
    <name evidence="1" type="ORF">HPB51_028987</name>
</gene>
<evidence type="ECO:0000313" key="1">
    <source>
        <dbReference type="EMBL" id="KAH7934648.1"/>
    </source>
</evidence>
<evidence type="ECO:0000313" key="2">
    <source>
        <dbReference type="Proteomes" id="UP000821866"/>
    </source>
</evidence>
<name>A0A9J6CW53_RHIMP</name>
<reference evidence="1" key="1">
    <citation type="journal article" date="2020" name="Cell">
        <title>Large-Scale Comparative Analyses of Tick Genomes Elucidate Their Genetic Diversity and Vector Capacities.</title>
        <authorList>
            <consortium name="Tick Genome and Microbiome Consortium (TIGMIC)"/>
            <person name="Jia N."/>
            <person name="Wang J."/>
            <person name="Shi W."/>
            <person name="Du L."/>
            <person name="Sun Y."/>
            <person name="Zhan W."/>
            <person name="Jiang J.F."/>
            <person name="Wang Q."/>
            <person name="Zhang B."/>
            <person name="Ji P."/>
            <person name="Bell-Sakyi L."/>
            <person name="Cui X.M."/>
            <person name="Yuan T.T."/>
            <person name="Jiang B.G."/>
            <person name="Yang W.F."/>
            <person name="Lam T.T."/>
            <person name="Chang Q.C."/>
            <person name="Ding S.J."/>
            <person name="Wang X.J."/>
            <person name="Zhu J.G."/>
            <person name="Ruan X.D."/>
            <person name="Zhao L."/>
            <person name="Wei J.T."/>
            <person name="Ye R.Z."/>
            <person name="Que T.C."/>
            <person name="Du C.H."/>
            <person name="Zhou Y.H."/>
            <person name="Cheng J.X."/>
            <person name="Dai P.F."/>
            <person name="Guo W.B."/>
            <person name="Han X.H."/>
            <person name="Huang E.J."/>
            <person name="Li L.F."/>
            <person name="Wei W."/>
            <person name="Gao Y.C."/>
            <person name="Liu J.Z."/>
            <person name="Shao H.Z."/>
            <person name="Wang X."/>
            <person name="Wang C.C."/>
            <person name="Yang T.C."/>
            <person name="Huo Q.B."/>
            <person name="Li W."/>
            <person name="Chen H.Y."/>
            <person name="Chen S.E."/>
            <person name="Zhou L.G."/>
            <person name="Ni X.B."/>
            <person name="Tian J.H."/>
            <person name="Sheng Y."/>
            <person name="Liu T."/>
            <person name="Pan Y.S."/>
            <person name="Xia L.Y."/>
            <person name="Li J."/>
            <person name="Zhao F."/>
            <person name="Cao W.C."/>
        </authorList>
    </citation>
    <scope>NUCLEOTIDE SEQUENCE</scope>
    <source>
        <strain evidence="1">Rmic-2018</strain>
    </source>
</reference>
<sequence length="156" mass="17600">MAFWTYPLTSFGDFFEQRHVAFAEPMPADRVCSICGRIPSHAVHLPCAHNLCLRCKVEVCNAKQCFLDGTAVTEKELIPFETDACYLERRRVVCVVDGRMCSSNFTGKLSELKRHLASCRGGNLHCTNCNRPVAREAAAEHYRKCRRNKLCAPFGD</sequence>
<reference evidence="1" key="2">
    <citation type="submission" date="2021-09" db="EMBL/GenBank/DDBJ databases">
        <authorList>
            <person name="Jia N."/>
            <person name="Wang J."/>
            <person name="Shi W."/>
            <person name="Du L."/>
            <person name="Sun Y."/>
            <person name="Zhan W."/>
            <person name="Jiang J."/>
            <person name="Wang Q."/>
            <person name="Zhang B."/>
            <person name="Ji P."/>
            <person name="Sakyi L.B."/>
            <person name="Cui X."/>
            <person name="Yuan T."/>
            <person name="Jiang B."/>
            <person name="Yang W."/>
            <person name="Lam T.T.-Y."/>
            <person name="Chang Q."/>
            <person name="Ding S."/>
            <person name="Wang X."/>
            <person name="Zhu J."/>
            <person name="Ruan X."/>
            <person name="Zhao L."/>
            <person name="Wei J."/>
            <person name="Que T."/>
            <person name="Du C."/>
            <person name="Cheng J."/>
            <person name="Dai P."/>
            <person name="Han X."/>
            <person name="Huang E."/>
            <person name="Gao Y."/>
            <person name="Liu J."/>
            <person name="Shao H."/>
            <person name="Ye R."/>
            <person name="Li L."/>
            <person name="Wei W."/>
            <person name="Wang X."/>
            <person name="Wang C."/>
            <person name="Huo Q."/>
            <person name="Li W."/>
            <person name="Guo W."/>
            <person name="Chen H."/>
            <person name="Chen S."/>
            <person name="Zhou L."/>
            <person name="Zhou L."/>
            <person name="Ni X."/>
            <person name="Tian J."/>
            <person name="Zhou Y."/>
            <person name="Sheng Y."/>
            <person name="Liu T."/>
            <person name="Pan Y."/>
            <person name="Xia L."/>
            <person name="Li J."/>
            <person name="Zhao F."/>
            <person name="Cao W."/>
        </authorList>
    </citation>
    <scope>NUCLEOTIDE SEQUENCE</scope>
    <source>
        <strain evidence="1">Rmic-2018</strain>
        <tissue evidence="1">Larvae</tissue>
    </source>
</reference>
<protein>
    <submittedName>
        <fullName evidence="1">Uncharacterized protein</fullName>
    </submittedName>
</protein>
<keyword evidence="2" id="KW-1185">Reference proteome</keyword>
<dbReference type="InterPro" id="IPR013083">
    <property type="entry name" value="Znf_RING/FYVE/PHD"/>
</dbReference>
<dbReference type="AlphaFoldDB" id="A0A9J6CW53"/>
<proteinExistence type="predicted"/>
<dbReference type="Proteomes" id="UP000821866">
    <property type="component" value="Unassembled WGS sequence"/>
</dbReference>
<dbReference type="Gene3D" id="3.30.40.10">
    <property type="entry name" value="Zinc/RING finger domain, C3HC4 (zinc finger)"/>
    <property type="match status" value="1"/>
</dbReference>
<organism evidence="1 2">
    <name type="scientific">Rhipicephalus microplus</name>
    <name type="common">Cattle tick</name>
    <name type="synonym">Boophilus microplus</name>
    <dbReference type="NCBI Taxonomy" id="6941"/>
    <lineage>
        <taxon>Eukaryota</taxon>
        <taxon>Metazoa</taxon>
        <taxon>Ecdysozoa</taxon>
        <taxon>Arthropoda</taxon>
        <taxon>Chelicerata</taxon>
        <taxon>Arachnida</taxon>
        <taxon>Acari</taxon>
        <taxon>Parasitiformes</taxon>
        <taxon>Ixodida</taxon>
        <taxon>Ixodoidea</taxon>
        <taxon>Ixodidae</taxon>
        <taxon>Rhipicephalinae</taxon>
        <taxon>Rhipicephalus</taxon>
        <taxon>Boophilus</taxon>
    </lineage>
</organism>
<dbReference type="EMBL" id="JABSTU010006101">
    <property type="protein sequence ID" value="KAH7934648.1"/>
    <property type="molecule type" value="Genomic_DNA"/>
</dbReference>
<dbReference type="SUPFAM" id="SSF57850">
    <property type="entry name" value="RING/U-box"/>
    <property type="match status" value="1"/>
</dbReference>
<comment type="caution">
    <text evidence="1">The sequence shown here is derived from an EMBL/GenBank/DDBJ whole genome shotgun (WGS) entry which is preliminary data.</text>
</comment>